<dbReference type="EMBL" id="OZ035825">
    <property type="protein sequence ID" value="CAL1601133.1"/>
    <property type="molecule type" value="Genomic_DNA"/>
</dbReference>
<accession>A0AAV2LJ17</accession>
<evidence type="ECO:0000256" key="1">
    <source>
        <dbReference type="SAM" id="MobiDB-lite"/>
    </source>
</evidence>
<keyword evidence="3" id="KW-1185">Reference proteome</keyword>
<feature type="compositionally biased region" description="Basic and acidic residues" evidence="1">
    <location>
        <begin position="14"/>
        <end position="23"/>
    </location>
</feature>
<gene>
    <name evidence="2" type="ORF">KC01_LOCUS29157</name>
</gene>
<proteinExistence type="predicted"/>
<name>A0AAV2LJ17_KNICA</name>
<organism evidence="2 3">
    <name type="scientific">Knipowitschia caucasica</name>
    <name type="common">Caucasian dwarf goby</name>
    <name type="synonym">Pomatoschistus caucasicus</name>
    <dbReference type="NCBI Taxonomy" id="637954"/>
    <lineage>
        <taxon>Eukaryota</taxon>
        <taxon>Metazoa</taxon>
        <taxon>Chordata</taxon>
        <taxon>Craniata</taxon>
        <taxon>Vertebrata</taxon>
        <taxon>Euteleostomi</taxon>
        <taxon>Actinopterygii</taxon>
        <taxon>Neopterygii</taxon>
        <taxon>Teleostei</taxon>
        <taxon>Neoteleostei</taxon>
        <taxon>Acanthomorphata</taxon>
        <taxon>Gobiaria</taxon>
        <taxon>Gobiiformes</taxon>
        <taxon>Gobioidei</taxon>
        <taxon>Gobiidae</taxon>
        <taxon>Gobiinae</taxon>
        <taxon>Knipowitschia</taxon>
    </lineage>
</organism>
<feature type="region of interest" description="Disordered" evidence="1">
    <location>
        <begin position="1"/>
        <end position="35"/>
    </location>
</feature>
<dbReference type="Proteomes" id="UP001497482">
    <property type="component" value="Chromosome 3"/>
</dbReference>
<evidence type="ECO:0000313" key="2">
    <source>
        <dbReference type="EMBL" id="CAL1601133.1"/>
    </source>
</evidence>
<sequence length="80" mass="9060">MASSHFAASIKRRLPADDEGKDPRNKRKDGRSPQGFKQLCCCLHTLSRLRGKLSVFYTHNFADESHFTPRQSAVVPFRGV</sequence>
<reference evidence="2 3" key="1">
    <citation type="submission" date="2024-04" db="EMBL/GenBank/DDBJ databases">
        <authorList>
            <person name="Waldvogel A.-M."/>
            <person name="Schoenle A."/>
        </authorList>
    </citation>
    <scope>NUCLEOTIDE SEQUENCE [LARGE SCALE GENOMIC DNA]</scope>
</reference>
<evidence type="ECO:0000313" key="3">
    <source>
        <dbReference type="Proteomes" id="UP001497482"/>
    </source>
</evidence>
<dbReference type="AlphaFoldDB" id="A0AAV2LJ17"/>
<protein>
    <submittedName>
        <fullName evidence="2">Uncharacterized protein</fullName>
    </submittedName>
</protein>